<dbReference type="EMBL" id="CATNWA010000125">
    <property type="protein sequence ID" value="CAI9533353.1"/>
    <property type="molecule type" value="Genomic_DNA"/>
</dbReference>
<protein>
    <submittedName>
        <fullName evidence="1">Uncharacterized protein</fullName>
    </submittedName>
</protein>
<proteinExistence type="predicted"/>
<comment type="caution">
    <text evidence="1">The sequence shown here is derived from an EMBL/GenBank/DDBJ whole genome shotgun (WGS) entry which is preliminary data.</text>
</comment>
<gene>
    <name evidence="1" type="ORF">SPARVUS_LOCUS350204</name>
</gene>
<reference evidence="1" key="1">
    <citation type="submission" date="2023-05" db="EMBL/GenBank/DDBJ databases">
        <authorList>
            <person name="Stuckert A."/>
        </authorList>
    </citation>
    <scope>NUCLEOTIDE SEQUENCE</scope>
</reference>
<evidence type="ECO:0000313" key="2">
    <source>
        <dbReference type="Proteomes" id="UP001162483"/>
    </source>
</evidence>
<evidence type="ECO:0000313" key="1">
    <source>
        <dbReference type="EMBL" id="CAI9533353.1"/>
    </source>
</evidence>
<name>A0ABN9ACJ5_9NEOB</name>
<organism evidence="1 2">
    <name type="scientific">Staurois parvus</name>
    <dbReference type="NCBI Taxonomy" id="386267"/>
    <lineage>
        <taxon>Eukaryota</taxon>
        <taxon>Metazoa</taxon>
        <taxon>Chordata</taxon>
        <taxon>Craniata</taxon>
        <taxon>Vertebrata</taxon>
        <taxon>Euteleostomi</taxon>
        <taxon>Amphibia</taxon>
        <taxon>Batrachia</taxon>
        <taxon>Anura</taxon>
        <taxon>Neobatrachia</taxon>
        <taxon>Ranoidea</taxon>
        <taxon>Ranidae</taxon>
        <taxon>Staurois</taxon>
    </lineage>
</organism>
<sequence>MRRCSGGPCSTYLVLRSRDVSPAASPAISSGRCQHLASVFRSL</sequence>
<accession>A0ABN9ACJ5</accession>
<keyword evidence="2" id="KW-1185">Reference proteome</keyword>
<dbReference type="Proteomes" id="UP001162483">
    <property type="component" value="Unassembled WGS sequence"/>
</dbReference>